<reference evidence="1 2" key="1">
    <citation type="submission" date="2016-04" db="EMBL/GenBank/DDBJ databases">
        <title>Complete genome sequence and analysis of deep-sea sediment isolate, Amycolatopsis sp. WP1.</title>
        <authorList>
            <person name="Wang H."/>
            <person name="Chen S."/>
            <person name="Wu Q."/>
        </authorList>
    </citation>
    <scope>NUCLEOTIDE SEQUENCE [LARGE SCALE GENOMIC DNA]</scope>
    <source>
        <strain evidence="1 2">WP1</strain>
    </source>
</reference>
<dbReference type="AlphaFoldDB" id="A0A344LFC4"/>
<dbReference type="Proteomes" id="UP000250434">
    <property type="component" value="Chromosome"/>
</dbReference>
<dbReference type="RefSeq" id="WP_113695819.1">
    <property type="nucleotide sequence ID" value="NZ_CP015163.1"/>
</dbReference>
<dbReference type="InterPro" id="IPR006764">
    <property type="entry name" value="SAM_dep_MeTrfase_SAV2177_type"/>
</dbReference>
<gene>
    <name evidence="1" type="ORF">A4R43_33475</name>
</gene>
<dbReference type="EMBL" id="CP015163">
    <property type="protein sequence ID" value="AXB46748.1"/>
    <property type="molecule type" value="Genomic_DNA"/>
</dbReference>
<dbReference type="InterPro" id="IPR029063">
    <property type="entry name" value="SAM-dependent_MTases_sf"/>
</dbReference>
<evidence type="ECO:0000313" key="1">
    <source>
        <dbReference type="EMBL" id="AXB46748.1"/>
    </source>
</evidence>
<dbReference type="KEGG" id="aab:A4R43_33475"/>
<dbReference type="Pfam" id="PF04672">
    <property type="entry name" value="Methyltransf_19"/>
    <property type="match status" value="1"/>
</dbReference>
<proteinExistence type="predicted"/>
<organism evidence="1 2">
    <name type="scientific">Amycolatopsis albispora</name>
    <dbReference type="NCBI Taxonomy" id="1804986"/>
    <lineage>
        <taxon>Bacteria</taxon>
        <taxon>Bacillati</taxon>
        <taxon>Actinomycetota</taxon>
        <taxon>Actinomycetes</taxon>
        <taxon>Pseudonocardiales</taxon>
        <taxon>Pseudonocardiaceae</taxon>
        <taxon>Amycolatopsis</taxon>
    </lineage>
</organism>
<evidence type="ECO:0008006" key="3">
    <source>
        <dbReference type="Google" id="ProtNLM"/>
    </source>
</evidence>
<sequence length="285" mass="31989">MTDSTDSAPEAPAGVDTEKPSSARVYDWYLGGTQNWAVDREFGKRLEEQWPHVKPGARHNREFMNRAVRAALDAGIRQFLDLGSGVPTAGNVHEVIREELGDGPDAERATVVYVDYEAVATAHATLILERQGATGWAGHVQEDLRNPKAIFHHPTTRRLIDFDQPVCLLMMAVLHFVGPDDDPDGLVKTYRDRLAPGSWLALSQMSVGGTTGEEAEGVRNFAAQYRNTQNPVWLRDREEIERWIDGWTLLEPGVTHLPDWRPDRELTAREAKARPFAWCFVAQKP</sequence>
<evidence type="ECO:0000313" key="2">
    <source>
        <dbReference type="Proteomes" id="UP000250434"/>
    </source>
</evidence>
<dbReference type="SUPFAM" id="SSF53335">
    <property type="entry name" value="S-adenosyl-L-methionine-dependent methyltransferases"/>
    <property type="match status" value="1"/>
</dbReference>
<name>A0A344LFC4_9PSEU</name>
<accession>A0A344LFC4</accession>
<dbReference type="PIRSF" id="PIRSF017393">
    <property type="entry name" value="MTase_SAV2177"/>
    <property type="match status" value="1"/>
</dbReference>
<keyword evidence="2" id="KW-1185">Reference proteome</keyword>
<dbReference type="OrthoDB" id="4134439at2"/>
<dbReference type="Gene3D" id="3.40.50.150">
    <property type="entry name" value="Vaccinia Virus protein VP39"/>
    <property type="match status" value="1"/>
</dbReference>
<protein>
    <recommendedName>
        <fullName evidence="3">Methyltransferase</fullName>
    </recommendedName>
</protein>